<sequence length="182" mass="18282">MKVPFVLLLAGLSVLSFASGRSLQQTPVQAPAPAGDAIVSIINPSGIATAAVPVVDRSNLKVSPSDLTVVKPDGLVQAVLSLAEGNSTIGIQPSATSTGFITISQPNGPSTQVSLEPRPTSAAAPAPGVPGEVSSDLALMPKFYDWGGSFSGSFTSSYSSVTVDASKSAGTVSVDVRSSFSC</sequence>
<keyword evidence="2" id="KW-0732">Signal</keyword>
<dbReference type="Proteomes" id="UP001491310">
    <property type="component" value="Unassembled WGS sequence"/>
</dbReference>
<proteinExistence type="predicted"/>
<name>A0ABR2Z4Y3_9CHLO</name>
<evidence type="ECO:0000313" key="3">
    <source>
        <dbReference type="EMBL" id="KAK9919020.1"/>
    </source>
</evidence>
<dbReference type="EMBL" id="JALJOT010000001">
    <property type="protein sequence ID" value="KAK9919020.1"/>
    <property type="molecule type" value="Genomic_DNA"/>
</dbReference>
<keyword evidence="4" id="KW-1185">Reference proteome</keyword>
<accession>A0ABR2Z4Y3</accession>
<feature type="chain" id="PRO_5045483480" evidence="2">
    <location>
        <begin position="21"/>
        <end position="182"/>
    </location>
</feature>
<evidence type="ECO:0000256" key="1">
    <source>
        <dbReference type="SAM" id="MobiDB-lite"/>
    </source>
</evidence>
<gene>
    <name evidence="3" type="ORF">WJX75_008721</name>
</gene>
<organism evidence="3 4">
    <name type="scientific">Coccomyxa subellipsoidea</name>
    <dbReference type="NCBI Taxonomy" id="248742"/>
    <lineage>
        <taxon>Eukaryota</taxon>
        <taxon>Viridiplantae</taxon>
        <taxon>Chlorophyta</taxon>
        <taxon>core chlorophytes</taxon>
        <taxon>Trebouxiophyceae</taxon>
        <taxon>Trebouxiophyceae incertae sedis</taxon>
        <taxon>Coccomyxaceae</taxon>
        <taxon>Coccomyxa</taxon>
    </lineage>
</organism>
<feature type="region of interest" description="Disordered" evidence="1">
    <location>
        <begin position="106"/>
        <end position="129"/>
    </location>
</feature>
<protein>
    <submittedName>
        <fullName evidence="3">Uncharacterized protein</fullName>
    </submittedName>
</protein>
<reference evidence="3 4" key="1">
    <citation type="journal article" date="2024" name="Nat. Commun.">
        <title>Phylogenomics reveals the evolutionary origins of lichenization in chlorophyte algae.</title>
        <authorList>
            <person name="Puginier C."/>
            <person name="Libourel C."/>
            <person name="Otte J."/>
            <person name="Skaloud P."/>
            <person name="Haon M."/>
            <person name="Grisel S."/>
            <person name="Petersen M."/>
            <person name="Berrin J.G."/>
            <person name="Delaux P.M."/>
            <person name="Dal Grande F."/>
            <person name="Keller J."/>
        </authorList>
    </citation>
    <scope>NUCLEOTIDE SEQUENCE [LARGE SCALE GENOMIC DNA]</scope>
    <source>
        <strain evidence="3 4">SAG 216-7</strain>
    </source>
</reference>
<evidence type="ECO:0000313" key="4">
    <source>
        <dbReference type="Proteomes" id="UP001491310"/>
    </source>
</evidence>
<evidence type="ECO:0000256" key="2">
    <source>
        <dbReference type="SAM" id="SignalP"/>
    </source>
</evidence>
<comment type="caution">
    <text evidence="3">The sequence shown here is derived from an EMBL/GenBank/DDBJ whole genome shotgun (WGS) entry which is preliminary data.</text>
</comment>
<feature type="signal peptide" evidence="2">
    <location>
        <begin position="1"/>
        <end position="20"/>
    </location>
</feature>